<evidence type="ECO:0000313" key="5">
    <source>
        <dbReference type="Proteomes" id="UP000693972"/>
    </source>
</evidence>
<dbReference type="EMBL" id="CP078073">
    <property type="protein sequence ID" value="QXL88444.1"/>
    <property type="molecule type" value="Genomic_DNA"/>
</dbReference>
<feature type="transmembrane region" description="Helical" evidence="2">
    <location>
        <begin position="33"/>
        <end position="57"/>
    </location>
</feature>
<dbReference type="AlphaFoldDB" id="A0A975TXF7"/>
<dbReference type="Proteomes" id="UP000693972">
    <property type="component" value="Unassembled WGS sequence"/>
</dbReference>
<organism evidence="4">
    <name type="scientific">Gymnodinialimonas phycosphaerae</name>
    <dbReference type="NCBI Taxonomy" id="2841589"/>
    <lineage>
        <taxon>Bacteria</taxon>
        <taxon>Pseudomonadati</taxon>
        <taxon>Pseudomonadota</taxon>
        <taxon>Alphaproteobacteria</taxon>
        <taxon>Rhodobacterales</taxon>
        <taxon>Paracoccaceae</taxon>
        <taxon>Gymnodinialimonas</taxon>
    </lineage>
</organism>
<dbReference type="RefSeq" id="WP_068358482.1">
    <property type="nucleotide sequence ID" value="NZ_JAIMBW010000001.1"/>
</dbReference>
<keyword evidence="2" id="KW-0812">Transmembrane</keyword>
<feature type="region of interest" description="Disordered" evidence="1">
    <location>
        <begin position="63"/>
        <end position="93"/>
    </location>
</feature>
<keyword evidence="2" id="KW-1133">Transmembrane helix</keyword>
<evidence type="ECO:0000313" key="3">
    <source>
        <dbReference type="EMBL" id="MBY4891660.1"/>
    </source>
</evidence>
<evidence type="ECO:0000313" key="4">
    <source>
        <dbReference type="EMBL" id="QXL88444.1"/>
    </source>
</evidence>
<keyword evidence="2" id="KW-0472">Membrane</keyword>
<reference evidence="4 5" key="1">
    <citation type="submission" date="2021-07" db="EMBL/GenBank/DDBJ databases">
        <title>Karlodiniumbacter phycospheric gen. nov., sp. nov., a phycosphere bacterium isolated from karlodinium veneficum.</title>
        <authorList>
            <person name="Peng Y."/>
            <person name="Jiang L."/>
            <person name="Lee J."/>
        </authorList>
    </citation>
    <scope>NUCLEOTIDE SEQUENCE</scope>
    <source>
        <strain evidence="4 5">N5</strain>
    </source>
</reference>
<evidence type="ECO:0000256" key="1">
    <source>
        <dbReference type="SAM" id="MobiDB-lite"/>
    </source>
</evidence>
<feature type="region of interest" description="Disordered" evidence="1">
    <location>
        <begin position="1"/>
        <end position="29"/>
    </location>
</feature>
<keyword evidence="5" id="KW-1185">Reference proteome</keyword>
<feature type="compositionally biased region" description="Basic and acidic residues" evidence="1">
    <location>
        <begin position="1"/>
        <end position="10"/>
    </location>
</feature>
<name>A0A975TXF7_9RHOB</name>
<protein>
    <submittedName>
        <fullName evidence="4">Uncharacterized protein</fullName>
    </submittedName>
</protein>
<dbReference type="EMBL" id="JAIMBW010000001">
    <property type="protein sequence ID" value="MBY4891660.1"/>
    <property type="molecule type" value="Genomic_DNA"/>
</dbReference>
<evidence type="ECO:0000256" key="2">
    <source>
        <dbReference type="SAM" id="Phobius"/>
    </source>
</evidence>
<gene>
    <name evidence="3" type="ORF">KUL25_02650</name>
    <name evidence="4" type="ORF">KUL25_02655</name>
</gene>
<proteinExistence type="predicted"/>
<sequence length="105" mass="11094">MDENSNDKKKNASAGKPLSEDQISSKRMDRRTVLRSVGLAGLGAGTVGVTACVPYGITDVDNGNITDPVGAGRGSPLSYRSGVTDRDWGGNITDRVGYGRGRPYY</sequence>
<accession>A0A975TXF7</accession>